<evidence type="ECO:0000256" key="1">
    <source>
        <dbReference type="SAM" id="MobiDB-lite"/>
    </source>
</evidence>
<name>A0A150B5S9_BACCE</name>
<proteinExistence type="predicted"/>
<reference evidence="3 4" key="1">
    <citation type="submission" date="2015-12" db="EMBL/GenBank/DDBJ databases">
        <title>Bacillus cereus Group isolate.</title>
        <authorList>
            <person name="Kovac J."/>
        </authorList>
    </citation>
    <scope>NUCLEOTIDE SEQUENCE [LARGE SCALE GENOMIC DNA]</scope>
    <source>
        <strain evidence="3 4">FSL W8-0275</strain>
    </source>
</reference>
<dbReference type="AlphaFoldDB" id="A0A150B5S9"/>
<dbReference type="InterPro" id="IPR046208">
    <property type="entry name" value="DUF6241"/>
</dbReference>
<accession>A0A150B5S9</accession>
<sequence>MERWKKFSMIVVSIVVFGIFIGYMVGMFFNPGSDNKQIQERTVDAKGEGIDNLANSEGVIIDSMHKMLHQKVIADKKSGFIVMSPENIKKLRHLLDQSDKIMEKEKYVEILNRWEKGNFSQAVEEHNYMWEQVGGESTGKAKRLATPKEEKAYLKEQSKKEGSSTKIE</sequence>
<dbReference type="EMBL" id="LOMT01000057">
    <property type="protein sequence ID" value="KXX99641.1"/>
    <property type="molecule type" value="Genomic_DNA"/>
</dbReference>
<organism evidence="3 4">
    <name type="scientific">Bacillus cereus</name>
    <dbReference type="NCBI Taxonomy" id="1396"/>
    <lineage>
        <taxon>Bacteria</taxon>
        <taxon>Bacillati</taxon>
        <taxon>Bacillota</taxon>
        <taxon>Bacilli</taxon>
        <taxon>Bacillales</taxon>
        <taxon>Bacillaceae</taxon>
        <taxon>Bacillus</taxon>
        <taxon>Bacillus cereus group</taxon>
    </lineage>
</organism>
<dbReference type="PATRIC" id="fig|1396.432.peg.4165"/>
<dbReference type="Pfam" id="PF19754">
    <property type="entry name" value="DUF6241"/>
    <property type="match status" value="1"/>
</dbReference>
<feature type="compositionally biased region" description="Basic and acidic residues" evidence="1">
    <location>
        <begin position="146"/>
        <end position="168"/>
    </location>
</feature>
<dbReference type="NCBIfam" id="NF005267">
    <property type="entry name" value="PRK06770.1-3"/>
    <property type="match status" value="1"/>
</dbReference>
<evidence type="ECO:0000313" key="3">
    <source>
        <dbReference type="EMBL" id="KXX99641.1"/>
    </source>
</evidence>
<feature type="region of interest" description="Disordered" evidence="1">
    <location>
        <begin position="134"/>
        <end position="168"/>
    </location>
</feature>
<keyword evidence="2" id="KW-0472">Membrane</keyword>
<dbReference type="Proteomes" id="UP000075591">
    <property type="component" value="Unassembled WGS sequence"/>
</dbReference>
<gene>
    <name evidence="3" type="ORF">AT274_08395</name>
</gene>
<keyword evidence="2" id="KW-1133">Transmembrane helix</keyword>
<dbReference type="RefSeq" id="WP_017560483.1">
    <property type="nucleotide sequence ID" value="NZ_JARPVK010000011.1"/>
</dbReference>
<keyword evidence="2" id="KW-0812">Transmembrane</keyword>
<feature type="transmembrane region" description="Helical" evidence="2">
    <location>
        <begin position="7"/>
        <end position="29"/>
    </location>
</feature>
<protein>
    <recommendedName>
        <fullName evidence="5">PRK06770 family protein</fullName>
    </recommendedName>
</protein>
<comment type="caution">
    <text evidence="3">The sequence shown here is derived from an EMBL/GenBank/DDBJ whole genome shotgun (WGS) entry which is preliminary data.</text>
</comment>
<evidence type="ECO:0008006" key="5">
    <source>
        <dbReference type="Google" id="ProtNLM"/>
    </source>
</evidence>
<evidence type="ECO:0000313" key="4">
    <source>
        <dbReference type="Proteomes" id="UP000075591"/>
    </source>
</evidence>
<evidence type="ECO:0000256" key="2">
    <source>
        <dbReference type="SAM" id="Phobius"/>
    </source>
</evidence>